<accession>A0ABU6RE23</accession>
<dbReference type="CDD" id="cd22645">
    <property type="entry name" value="BIC1_CID"/>
    <property type="match status" value="1"/>
</dbReference>
<name>A0ABU6RE23_9FABA</name>
<protein>
    <recommendedName>
        <fullName evidence="4">Protein BIC1-like</fullName>
    </recommendedName>
</protein>
<evidence type="ECO:0000313" key="3">
    <source>
        <dbReference type="Proteomes" id="UP001341840"/>
    </source>
</evidence>
<proteinExistence type="predicted"/>
<dbReference type="EMBL" id="JASCZI010030406">
    <property type="protein sequence ID" value="MED6122285.1"/>
    <property type="molecule type" value="Genomic_DNA"/>
</dbReference>
<dbReference type="Proteomes" id="UP001341840">
    <property type="component" value="Unassembled WGS sequence"/>
</dbReference>
<dbReference type="PANTHER" id="PTHR34207">
    <property type="entry name" value="PROTEIN BIC1"/>
    <property type="match status" value="1"/>
</dbReference>
<dbReference type="PANTHER" id="PTHR34207:SF2">
    <property type="entry name" value="PROTEIN BIC1"/>
    <property type="match status" value="1"/>
</dbReference>
<feature type="compositionally biased region" description="Basic and acidic residues" evidence="1">
    <location>
        <begin position="48"/>
        <end position="58"/>
    </location>
</feature>
<feature type="region of interest" description="Disordered" evidence="1">
    <location>
        <begin position="145"/>
        <end position="164"/>
    </location>
</feature>
<organism evidence="2 3">
    <name type="scientific">Stylosanthes scabra</name>
    <dbReference type="NCBI Taxonomy" id="79078"/>
    <lineage>
        <taxon>Eukaryota</taxon>
        <taxon>Viridiplantae</taxon>
        <taxon>Streptophyta</taxon>
        <taxon>Embryophyta</taxon>
        <taxon>Tracheophyta</taxon>
        <taxon>Spermatophyta</taxon>
        <taxon>Magnoliopsida</taxon>
        <taxon>eudicotyledons</taxon>
        <taxon>Gunneridae</taxon>
        <taxon>Pentapetalae</taxon>
        <taxon>rosids</taxon>
        <taxon>fabids</taxon>
        <taxon>Fabales</taxon>
        <taxon>Fabaceae</taxon>
        <taxon>Papilionoideae</taxon>
        <taxon>50 kb inversion clade</taxon>
        <taxon>dalbergioids sensu lato</taxon>
        <taxon>Dalbergieae</taxon>
        <taxon>Pterocarpus clade</taxon>
        <taxon>Stylosanthes</taxon>
    </lineage>
</organism>
<gene>
    <name evidence="2" type="ORF">PIB30_038381</name>
</gene>
<evidence type="ECO:0000256" key="1">
    <source>
        <dbReference type="SAM" id="MobiDB-lite"/>
    </source>
</evidence>
<keyword evidence="3" id="KW-1185">Reference proteome</keyword>
<comment type="caution">
    <text evidence="2">The sequence shown here is derived from an EMBL/GenBank/DDBJ whole genome shotgun (WGS) entry which is preliminary data.</text>
</comment>
<reference evidence="2 3" key="1">
    <citation type="journal article" date="2023" name="Plants (Basel)">
        <title>Bridging the Gap: Combining Genomics and Transcriptomics Approaches to Understand Stylosanthes scabra, an Orphan Legume from the Brazilian Caatinga.</title>
        <authorList>
            <person name="Ferreira-Neto J.R.C."/>
            <person name="da Silva M.D."/>
            <person name="Binneck E."/>
            <person name="de Melo N.F."/>
            <person name="da Silva R.H."/>
            <person name="de Melo A.L.T.M."/>
            <person name="Pandolfi V."/>
            <person name="Bustamante F.O."/>
            <person name="Brasileiro-Vidal A.C."/>
            <person name="Benko-Iseppon A.M."/>
        </authorList>
    </citation>
    <scope>NUCLEOTIDE SEQUENCE [LARGE SCALE GENOMIC DNA]</scope>
    <source>
        <tissue evidence="2">Leaves</tissue>
    </source>
</reference>
<evidence type="ECO:0008006" key="4">
    <source>
        <dbReference type="Google" id="ProtNLM"/>
    </source>
</evidence>
<dbReference type="InterPro" id="IPR040374">
    <property type="entry name" value="BIC"/>
</dbReference>
<feature type="compositionally biased region" description="Polar residues" evidence="1">
    <location>
        <begin position="149"/>
        <end position="164"/>
    </location>
</feature>
<feature type="region of interest" description="Disordered" evidence="1">
    <location>
        <begin position="1"/>
        <end position="73"/>
    </location>
</feature>
<sequence length="164" mass="18572">MAYYQSSSESQPIDNIILIPSHQPLEANKDHHHANMKQKQQQQEEEEHNNIDAREKESAVITSSQGSCASKREEEIRVGALLEGEEDSGREKLKRHRIEVAGRVWIPEIWEQEELLKDWIDCTAFDAPLVPSKITTARAALVEQDPRRTSNATASSGLSIENRC</sequence>
<evidence type="ECO:0000313" key="2">
    <source>
        <dbReference type="EMBL" id="MED6122285.1"/>
    </source>
</evidence>
<feature type="compositionally biased region" description="Polar residues" evidence="1">
    <location>
        <begin position="1"/>
        <end position="13"/>
    </location>
</feature>